<name>A0A137P903_CONC2</name>
<dbReference type="InterPro" id="IPR055079">
    <property type="entry name" value="POP1_C"/>
</dbReference>
<dbReference type="InterPro" id="IPR039182">
    <property type="entry name" value="Pop1"/>
</dbReference>
<dbReference type="InterPro" id="IPR009723">
    <property type="entry name" value="Pop1_N"/>
</dbReference>
<feature type="domain" description="Pop1 N-terminal" evidence="4">
    <location>
        <begin position="107"/>
        <end position="173"/>
    </location>
</feature>
<dbReference type="OrthoDB" id="442863at2759"/>
<sequence length="730" mass="83616">MANSRDRNVPEMTTNLNDYSKSVNLAAFINSRKSEMQILKNNMENKQSSKRVFQLVPNFLRRRGASYNSNKLPLRLRKLGKAELIKENRKPRKRSSRLKLRFCSLKRDYQRRQKNGKWLETHLWHAKRSKMAKLWNYKLCLSPNAGGKKSGYRLHKERCNIVDTSYIGTIELIGDKKLIEKLLEKFIDPESNSFQSKRYVTGKRQGSFHVYEKDSYPQNYLGPADFLWNSCSANSTDHIWLFVHPSFYNTLYQQLRTVINSSSELCKIQLKDLRNELCQITLFGPKALQTIDRSFNIVSNQEINQLNGSKVWSDLVLSIRSQSSLPPQAVLGIDIYDPRLSVVEKLQAYESSLESQRESLDETQSSEIAQLLVNWPLSLSNSKIWSNEIRENVKNRKLTDSIINQRRSQALIPGGNIEPSDKDVQIPILIVNQSNSGEGSSLIRHASIKIILPSGWGKILWNRLVFCGAKHQGQWYLKKVASFSSRNLYFPLDYPSTEAYREFSGMAQCTLKQKYDRTPPAKRINYSLLNVKYPFGVDFDQFVWDTLDTEKFPPCLLFTNSIIKNISLLVQQSSSTNIQTQIESLLNPLYLASQKQYTSLNFALFLSTILIPVICTSDSKGLCNDYSIIYKRSLDIAYNQNSTMTLTIKQQQEVIPNNDDIIGYITNGGFCPQSGKGVGIGWIKLKSLIEYSASSSNIIRLNQNKIMNFPILIRNPTSFTCRPATAELLK</sequence>
<evidence type="ECO:0000256" key="1">
    <source>
        <dbReference type="ARBA" id="ARBA00004123"/>
    </source>
</evidence>
<proteinExistence type="predicted"/>
<evidence type="ECO:0000256" key="2">
    <source>
        <dbReference type="ARBA" id="ARBA00022694"/>
    </source>
</evidence>
<feature type="domain" description="Pop1 N-terminal" evidence="4">
    <location>
        <begin position="28"/>
        <end position="97"/>
    </location>
</feature>
<protein>
    <submittedName>
        <fullName evidence="7">POP1-domain-containing protein</fullName>
    </submittedName>
</protein>
<dbReference type="EMBL" id="KQ964475">
    <property type="protein sequence ID" value="KXN71411.1"/>
    <property type="molecule type" value="Genomic_DNA"/>
</dbReference>
<dbReference type="AlphaFoldDB" id="A0A137P903"/>
<dbReference type="Pfam" id="PF08170">
    <property type="entry name" value="POPLD"/>
    <property type="match status" value="1"/>
</dbReference>
<dbReference type="PANTHER" id="PTHR22731">
    <property type="entry name" value="RIBONUCLEASES P/MRP PROTEIN SUBUNIT POP1"/>
    <property type="match status" value="1"/>
</dbReference>
<dbReference type="PANTHER" id="PTHR22731:SF3">
    <property type="entry name" value="RIBONUCLEASES P_MRP PROTEIN SUBUNIT POP1"/>
    <property type="match status" value="1"/>
</dbReference>
<keyword evidence="3" id="KW-0539">Nucleus</keyword>
<dbReference type="SUPFAM" id="SSF103025">
    <property type="entry name" value="Folate-binding domain"/>
    <property type="match status" value="1"/>
</dbReference>
<dbReference type="OMA" id="WNAKRSH"/>
<dbReference type="Proteomes" id="UP000070444">
    <property type="component" value="Unassembled WGS sequence"/>
</dbReference>
<accession>A0A137P903</accession>
<keyword evidence="8" id="KW-1185">Reference proteome</keyword>
<dbReference type="GO" id="GO:0000172">
    <property type="term" value="C:ribonuclease MRP complex"/>
    <property type="evidence" value="ECO:0007669"/>
    <property type="project" value="InterPro"/>
</dbReference>
<dbReference type="Pfam" id="PF06978">
    <property type="entry name" value="POP1_N"/>
    <property type="match status" value="2"/>
</dbReference>
<dbReference type="InterPro" id="IPR012590">
    <property type="entry name" value="POPLD_dom"/>
</dbReference>
<organism evidence="7 8">
    <name type="scientific">Conidiobolus coronatus (strain ATCC 28846 / CBS 209.66 / NRRL 28638)</name>
    <name type="common">Delacroixia coronata</name>
    <dbReference type="NCBI Taxonomy" id="796925"/>
    <lineage>
        <taxon>Eukaryota</taxon>
        <taxon>Fungi</taxon>
        <taxon>Fungi incertae sedis</taxon>
        <taxon>Zoopagomycota</taxon>
        <taxon>Entomophthoromycotina</taxon>
        <taxon>Entomophthoromycetes</taxon>
        <taxon>Entomophthorales</taxon>
        <taxon>Ancylistaceae</taxon>
        <taxon>Conidiobolus</taxon>
    </lineage>
</organism>
<gene>
    <name evidence="7" type="ORF">CONCODRAFT_69810</name>
</gene>
<evidence type="ECO:0000259" key="5">
    <source>
        <dbReference type="Pfam" id="PF08170"/>
    </source>
</evidence>
<evidence type="ECO:0000313" key="8">
    <source>
        <dbReference type="Proteomes" id="UP000070444"/>
    </source>
</evidence>
<evidence type="ECO:0000256" key="3">
    <source>
        <dbReference type="ARBA" id="ARBA00023242"/>
    </source>
</evidence>
<dbReference type="GO" id="GO:0005655">
    <property type="term" value="C:nucleolar ribonuclease P complex"/>
    <property type="evidence" value="ECO:0007669"/>
    <property type="project" value="InterPro"/>
</dbReference>
<evidence type="ECO:0000313" key="7">
    <source>
        <dbReference type="EMBL" id="KXN71411.1"/>
    </source>
</evidence>
<evidence type="ECO:0000259" key="6">
    <source>
        <dbReference type="Pfam" id="PF22770"/>
    </source>
</evidence>
<reference evidence="7 8" key="1">
    <citation type="journal article" date="2015" name="Genome Biol. Evol.">
        <title>Phylogenomic analyses indicate that early fungi evolved digesting cell walls of algal ancestors of land plants.</title>
        <authorList>
            <person name="Chang Y."/>
            <person name="Wang S."/>
            <person name="Sekimoto S."/>
            <person name="Aerts A.L."/>
            <person name="Choi C."/>
            <person name="Clum A."/>
            <person name="LaButti K.M."/>
            <person name="Lindquist E.A."/>
            <person name="Yee Ngan C."/>
            <person name="Ohm R.A."/>
            <person name="Salamov A.A."/>
            <person name="Grigoriev I.V."/>
            <person name="Spatafora J.W."/>
            <person name="Berbee M.L."/>
        </authorList>
    </citation>
    <scope>NUCLEOTIDE SEQUENCE [LARGE SCALE GENOMIC DNA]</scope>
    <source>
        <strain evidence="7 8">NRRL 28638</strain>
    </source>
</reference>
<dbReference type="GO" id="GO:0001682">
    <property type="term" value="P:tRNA 5'-leader removal"/>
    <property type="evidence" value="ECO:0007669"/>
    <property type="project" value="InterPro"/>
</dbReference>
<dbReference type="STRING" id="796925.A0A137P903"/>
<feature type="domain" description="POPLD" evidence="5">
    <location>
        <begin position="448"/>
        <end position="539"/>
    </location>
</feature>
<comment type="subcellular location">
    <subcellularLocation>
        <location evidence="1">Nucleus</location>
    </subcellularLocation>
</comment>
<dbReference type="Pfam" id="PF22770">
    <property type="entry name" value="POP1_C"/>
    <property type="match status" value="1"/>
</dbReference>
<keyword evidence="2" id="KW-0819">tRNA processing</keyword>
<feature type="domain" description="POP1 C-terminal" evidence="6">
    <location>
        <begin position="646"/>
        <end position="729"/>
    </location>
</feature>
<evidence type="ECO:0000259" key="4">
    <source>
        <dbReference type="Pfam" id="PF06978"/>
    </source>
</evidence>